<dbReference type="Proteomes" id="UP000324222">
    <property type="component" value="Unassembled WGS sequence"/>
</dbReference>
<evidence type="ECO:0000313" key="1">
    <source>
        <dbReference type="EMBL" id="MPC59482.1"/>
    </source>
</evidence>
<comment type="caution">
    <text evidence="1">The sequence shown here is derived from an EMBL/GenBank/DDBJ whole genome shotgun (WGS) entry which is preliminary data.</text>
</comment>
<dbReference type="EMBL" id="VSRR010016600">
    <property type="protein sequence ID" value="MPC59482.1"/>
    <property type="molecule type" value="Genomic_DNA"/>
</dbReference>
<protein>
    <submittedName>
        <fullName evidence="1">Uncharacterized protein</fullName>
    </submittedName>
</protein>
<name>A0A5B7GKI3_PORTR</name>
<proteinExistence type="predicted"/>
<reference evidence="1 2" key="1">
    <citation type="submission" date="2019-05" db="EMBL/GenBank/DDBJ databases">
        <title>Another draft genome of Portunus trituberculatus and its Hox gene families provides insights of decapod evolution.</title>
        <authorList>
            <person name="Jeong J.-H."/>
            <person name="Song I."/>
            <person name="Kim S."/>
            <person name="Choi T."/>
            <person name="Kim D."/>
            <person name="Ryu S."/>
            <person name="Kim W."/>
        </authorList>
    </citation>
    <scope>NUCLEOTIDE SEQUENCE [LARGE SCALE GENOMIC DNA]</scope>
    <source>
        <tissue evidence="1">Muscle</tissue>
    </source>
</reference>
<organism evidence="1 2">
    <name type="scientific">Portunus trituberculatus</name>
    <name type="common">Swimming crab</name>
    <name type="synonym">Neptunus trituberculatus</name>
    <dbReference type="NCBI Taxonomy" id="210409"/>
    <lineage>
        <taxon>Eukaryota</taxon>
        <taxon>Metazoa</taxon>
        <taxon>Ecdysozoa</taxon>
        <taxon>Arthropoda</taxon>
        <taxon>Crustacea</taxon>
        <taxon>Multicrustacea</taxon>
        <taxon>Malacostraca</taxon>
        <taxon>Eumalacostraca</taxon>
        <taxon>Eucarida</taxon>
        <taxon>Decapoda</taxon>
        <taxon>Pleocyemata</taxon>
        <taxon>Brachyura</taxon>
        <taxon>Eubrachyura</taxon>
        <taxon>Portunoidea</taxon>
        <taxon>Portunidae</taxon>
        <taxon>Portuninae</taxon>
        <taxon>Portunus</taxon>
    </lineage>
</organism>
<gene>
    <name evidence="1" type="ORF">E2C01_053502</name>
</gene>
<accession>A0A5B7GKI3</accession>
<sequence length="96" mass="10627">MCRVVGGLMDIELYSLDDPCTAHHRQGQAAAGRQAGRANTTVTGVSAVEVWEDERERGNNVLVNRQTVDRHSHAWTSAAGDIEFTSHEKRITPLRD</sequence>
<keyword evidence="2" id="KW-1185">Reference proteome</keyword>
<dbReference type="AlphaFoldDB" id="A0A5B7GKI3"/>
<evidence type="ECO:0000313" key="2">
    <source>
        <dbReference type="Proteomes" id="UP000324222"/>
    </source>
</evidence>